<keyword evidence="1" id="KW-0732">Signal</keyword>
<dbReference type="AlphaFoldDB" id="A0A182NX74"/>
<name>A0A182NX74_9DIPT</name>
<keyword evidence="3" id="KW-1185">Reference proteome</keyword>
<dbReference type="EnsemblMetazoa" id="ADIR014464-RA">
    <property type="protein sequence ID" value="ADIR014464-PA"/>
    <property type="gene ID" value="ADIR014464"/>
</dbReference>
<protein>
    <recommendedName>
        <fullName evidence="4">Secreted protein</fullName>
    </recommendedName>
</protein>
<feature type="chain" id="PRO_5047078920" description="Secreted protein" evidence="1">
    <location>
        <begin position="18"/>
        <end position="69"/>
    </location>
</feature>
<evidence type="ECO:0008006" key="4">
    <source>
        <dbReference type="Google" id="ProtNLM"/>
    </source>
</evidence>
<evidence type="ECO:0000313" key="3">
    <source>
        <dbReference type="Proteomes" id="UP000075884"/>
    </source>
</evidence>
<reference evidence="3" key="1">
    <citation type="submission" date="2013-03" db="EMBL/GenBank/DDBJ databases">
        <title>The Genome Sequence of Anopheles dirus WRAIR2.</title>
        <authorList>
            <consortium name="The Broad Institute Genomics Platform"/>
            <person name="Neafsey D.E."/>
            <person name="Walton C."/>
            <person name="Walker B."/>
            <person name="Young S.K."/>
            <person name="Zeng Q."/>
            <person name="Gargeya S."/>
            <person name="Fitzgerald M."/>
            <person name="Haas B."/>
            <person name="Abouelleil A."/>
            <person name="Allen A.W."/>
            <person name="Alvarado L."/>
            <person name="Arachchi H.M."/>
            <person name="Berlin A.M."/>
            <person name="Chapman S.B."/>
            <person name="Gainer-Dewar J."/>
            <person name="Goldberg J."/>
            <person name="Griggs A."/>
            <person name="Gujja S."/>
            <person name="Hansen M."/>
            <person name="Howarth C."/>
            <person name="Imamovic A."/>
            <person name="Ireland A."/>
            <person name="Larimer J."/>
            <person name="McCowan C."/>
            <person name="Murphy C."/>
            <person name="Pearson M."/>
            <person name="Poon T.W."/>
            <person name="Priest M."/>
            <person name="Roberts A."/>
            <person name="Saif S."/>
            <person name="Shea T."/>
            <person name="Sisk P."/>
            <person name="Sykes S."/>
            <person name="Wortman J."/>
            <person name="Nusbaum C."/>
            <person name="Birren B."/>
        </authorList>
    </citation>
    <scope>NUCLEOTIDE SEQUENCE [LARGE SCALE GENOMIC DNA]</scope>
    <source>
        <strain evidence="3">WRAIR2</strain>
    </source>
</reference>
<reference evidence="2" key="2">
    <citation type="submission" date="2020-05" db="UniProtKB">
        <authorList>
            <consortium name="EnsemblMetazoa"/>
        </authorList>
    </citation>
    <scope>IDENTIFICATION</scope>
    <source>
        <strain evidence="2">WRAIR2</strain>
    </source>
</reference>
<dbReference type="Proteomes" id="UP000075884">
    <property type="component" value="Unassembled WGS sequence"/>
</dbReference>
<organism evidence="2 3">
    <name type="scientific">Anopheles dirus</name>
    <dbReference type="NCBI Taxonomy" id="7168"/>
    <lineage>
        <taxon>Eukaryota</taxon>
        <taxon>Metazoa</taxon>
        <taxon>Ecdysozoa</taxon>
        <taxon>Arthropoda</taxon>
        <taxon>Hexapoda</taxon>
        <taxon>Insecta</taxon>
        <taxon>Pterygota</taxon>
        <taxon>Neoptera</taxon>
        <taxon>Endopterygota</taxon>
        <taxon>Diptera</taxon>
        <taxon>Nematocera</taxon>
        <taxon>Culicoidea</taxon>
        <taxon>Culicidae</taxon>
        <taxon>Anophelinae</taxon>
        <taxon>Anopheles</taxon>
    </lineage>
</organism>
<evidence type="ECO:0000256" key="1">
    <source>
        <dbReference type="SAM" id="SignalP"/>
    </source>
</evidence>
<accession>A0A182NX74</accession>
<feature type="signal peptide" evidence="1">
    <location>
        <begin position="1"/>
        <end position="17"/>
    </location>
</feature>
<evidence type="ECO:0000313" key="2">
    <source>
        <dbReference type="EnsemblMetazoa" id="ADIR014464-PA"/>
    </source>
</evidence>
<proteinExistence type="predicted"/>
<dbReference type="VEuPathDB" id="VectorBase:ADIR014464"/>
<sequence>MFFFFHFFSLEVCQVFAETCVIFFPLCQLVVSVKFSHSSIRTIGPTLPHRSYADLTAMRSARSGSSECV</sequence>